<keyword evidence="2" id="KW-1185">Reference proteome</keyword>
<reference evidence="1 2" key="1">
    <citation type="journal article" date="2018" name="Biodegradation">
        <title>1,4-Dioxane degradation characteristics of Rhodococcus aetherivorans JCM 14343.</title>
        <authorList>
            <person name="Inoue D."/>
            <person name="Tsunoda T."/>
            <person name="Yamamoto N."/>
            <person name="Ike M."/>
            <person name="Sei K."/>
        </authorList>
    </citation>
    <scope>NUCLEOTIDE SEQUENCE [LARGE SCALE GENOMIC DNA]</scope>
    <source>
        <strain evidence="1 2">JCM 14343</strain>
    </source>
</reference>
<comment type="caution">
    <text evidence="1">The sequence shown here is derived from an EMBL/GenBank/DDBJ whole genome shotgun (WGS) entry which is preliminary data.</text>
</comment>
<protein>
    <submittedName>
        <fullName evidence="1">Uncharacterized protein</fullName>
    </submittedName>
</protein>
<proteinExistence type="predicted"/>
<evidence type="ECO:0000313" key="1">
    <source>
        <dbReference type="EMBL" id="GES40715.1"/>
    </source>
</evidence>
<sequence>MQRPVDLQRLLARLLLQRVLRGAVQQALLSEEPRDLVRRGSPVSVDEIDDLFRSDTDSGRCRVSRCRIQLRIDATHEIDESTDRNTS</sequence>
<organism evidence="1 2">
    <name type="scientific">Rhodococcus aetherivorans</name>
    <dbReference type="NCBI Taxonomy" id="191292"/>
    <lineage>
        <taxon>Bacteria</taxon>
        <taxon>Bacillati</taxon>
        <taxon>Actinomycetota</taxon>
        <taxon>Actinomycetes</taxon>
        <taxon>Mycobacteriales</taxon>
        <taxon>Nocardiaceae</taxon>
        <taxon>Rhodococcus</taxon>
    </lineage>
</organism>
<evidence type="ECO:0000313" key="2">
    <source>
        <dbReference type="Proteomes" id="UP000325466"/>
    </source>
</evidence>
<gene>
    <name evidence="1" type="ORF">RAJCM14343_6010</name>
</gene>
<accession>A0ABQ0YWG7</accession>
<dbReference type="Proteomes" id="UP000325466">
    <property type="component" value="Unassembled WGS sequence"/>
</dbReference>
<name>A0ABQ0YWG7_9NOCA</name>
<dbReference type="EMBL" id="BLAH01000255">
    <property type="protein sequence ID" value="GES40715.1"/>
    <property type="molecule type" value="Genomic_DNA"/>
</dbReference>